<dbReference type="EMBL" id="AP022612">
    <property type="protein sequence ID" value="BBZ36491.1"/>
    <property type="molecule type" value="Genomic_DNA"/>
</dbReference>
<dbReference type="GO" id="GO:0003677">
    <property type="term" value="F:DNA binding"/>
    <property type="evidence" value="ECO:0007669"/>
    <property type="project" value="InterPro"/>
</dbReference>
<proteinExistence type="predicted"/>
<dbReference type="Pfam" id="PF17765">
    <property type="entry name" value="MLTR_LBD"/>
    <property type="match status" value="1"/>
</dbReference>
<evidence type="ECO:0000313" key="1">
    <source>
        <dbReference type="EMBL" id="BBZ36491.1"/>
    </source>
</evidence>
<evidence type="ECO:0000313" key="2">
    <source>
        <dbReference type="Proteomes" id="UP000466931"/>
    </source>
</evidence>
<reference evidence="1" key="2">
    <citation type="submission" date="2020-02" db="EMBL/GenBank/DDBJ databases">
        <authorList>
            <person name="Matsumoto Y."/>
            <person name="Motooka D."/>
            <person name="Nakamura S."/>
        </authorList>
    </citation>
    <scope>NUCLEOTIDE SEQUENCE</scope>
    <source>
        <strain evidence="1">JCM 13671</strain>
    </source>
</reference>
<dbReference type="PANTHER" id="PTHR35010:SF2">
    <property type="entry name" value="BLL4672 PROTEIN"/>
    <property type="match status" value="1"/>
</dbReference>
<reference evidence="1" key="1">
    <citation type="journal article" date="2019" name="Emerg. Microbes Infect.">
        <title>Comprehensive subspecies identification of 175 nontuberculous mycobacteria species based on 7547 genomic profiles.</title>
        <authorList>
            <person name="Matsumoto Y."/>
            <person name="Kinjo T."/>
            <person name="Motooka D."/>
            <person name="Nabeya D."/>
            <person name="Jung N."/>
            <person name="Uechi K."/>
            <person name="Horii T."/>
            <person name="Iida T."/>
            <person name="Fujita J."/>
            <person name="Nakamura S."/>
        </authorList>
    </citation>
    <scope>NUCLEOTIDE SEQUENCE [LARGE SCALE GENOMIC DNA]</scope>
    <source>
        <strain evidence="1">JCM 13671</strain>
    </source>
</reference>
<dbReference type="SUPFAM" id="SSF47413">
    <property type="entry name" value="lambda repressor-like DNA-binding domains"/>
    <property type="match status" value="1"/>
</dbReference>
<dbReference type="RefSeq" id="WP_085153725.1">
    <property type="nucleotide sequence ID" value="NZ_AP022612.1"/>
</dbReference>
<keyword evidence="2" id="KW-1185">Reference proteome</keyword>
<dbReference type="CDD" id="cd00093">
    <property type="entry name" value="HTH_XRE"/>
    <property type="match status" value="1"/>
</dbReference>
<organism evidence="1 2">
    <name type="scientific">Mycolicibacterium confluentis</name>
    <dbReference type="NCBI Taxonomy" id="28047"/>
    <lineage>
        <taxon>Bacteria</taxon>
        <taxon>Bacillati</taxon>
        <taxon>Actinomycetota</taxon>
        <taxon>Actinomycetes</taxon>
        <taxon>Mycobacteriales</taxon>
        <taxon>Mycobacteriaceae</taxon>
        <taxon>Mycolicibacterium</taxon>
    </lineage>
</organism>
<dbReference type="AlphaFoldDB" id="A0A7I7Y6I3"/>
<dbReference type="InterPro" id="IPR001387">
    <property type="entry name" value="Cro/C1-type_HTH"/>
</dbReference>
<dbReference type="Gene3D" id="3.30.450.180">
    <property type="match status" value="1"/>
</dbReference>
<dbReference type="PROSITE" id="PS50943">
    <property type="entry name" value="HTH_CROC1"/>
    <property type="match status" value="1"/>
</dbReference>
<dbReference type="Gene3D" id="1.10.260.40">
    <property type="entry name" value="lambda repressor-like DNA-binding domains"/>
    <property type="match status" value="1"/>
</dbReference>
<dbReference type="SMART" id="SM00530">
    <property type="entry name" value="HTH_XRE"/>
    <property type="match status" value="1"/>
</dbReference>
<dbReference type="OrthoDB" id="3608749at2"/>
<sequence length="274" mass="30887">MASKNTPLAEFLRQHRAKIQPTDVGLPAGRRRRVTGLRREEVASLAGISVDYYHRIEQGRERPSDQVIDAIGRTLRLNPDAVRYLRSLVADCASRRAVVKPKRSINPALQVLIDTWHLSPASIHDGSVNVVMANGCAAALSESFGVGGNPLRSLFLDEHLREFYRDWDGLTAWAVRWLRDFAGHHPEPELAALIEELRTQSPRFRTLWAGYDVKRHGRGLLLINHQQVGPLDLHFQHLALRGSEYVMVVYWADPGSPSEAALRALSECRLSDRR</sequence>
<dbReference type="Pfam" id="PF13560">
    <property type="entry name" value="HTH_31"/>
    <property type="match status" value="1"/>
</dbReference>
<accession>A0A7I7Y6I3</accession>
<protein>
    <submittedName>
        <fullName evidence="1">Transcriptional regulator</fullName>
    </submittedName>
</protein>
<dbReference type="PANTHER" id="PTHR35010">
    <property type="entry name" value="BLL4672 PROTEIN-RELATED"/>
    <property type="match status" value="1"/>
</dbReference>
<dbReference type="Proteomes" id="UP000466931">
    <property type="component" value="Chromosome"/>
</dbReference>
<dbReference type="InterPro" id="IPR010982">
    <property type="entry name" value="Lambda_DNA-bd_dom_sf"/>
</dbReference>
<dbReference type="InterPro" id="IPR041413">
    <property type="entry name" value="MLTR_LBD"/>
</dbReference>
<name>A0A7I7Y6I3_9MYCO</name>
<gene>
    <name evidence="1" type="ORF">MCNF_50960</name>
</gene>